<accession>A0ABS2A9C7</accession>
<dbReference type="PANTHER" id="PTHR23513:SF6">
    <property type="entry name" value="MAJOR FACILITATOR SUPERFAMILY ASSOCIATED DOMAIN-CONTAINING PROTEIN"/>
    <property type="match status" value="1"/>
</dbReference>
<dbReference type="PANTHER" id="PTHR23513">
    <property type="entry name" value="INTEGRAL MEMBRANE EFFLUX PROTEIN-RELATED"/>
    <property type="match status" value="1"/>
</dbReference>
<feature type="transmembrane region" description="Helical" evidence="6">
    <location>
        <begin position="382"/>
        <end position="401"/>
    </location>
</feature>
<evidence type="ECO:0000313" key="8">
    <source>
        <dbReference type="EMBL" id="MBM2616438.1"/>
    </source>
</evidence>
<dbReference type="Gene3D" id="1.20.1250.20">
    <property type="entry name" value="MFS general substrate transporter like domains"/>
    <property type="match status" value="1"/>
</dbReference>
<evidence type="ECO:0000256" key="3">
    <source>
        <dbReference type="ARBA" id="ARBA00022692"/>
    </source>
</evidence>
<feature type="transmembrane region" description="Helical" evidence="6">
    <location>
        <begin position="79"/>
        <end position="103"/>
    </location>
</feature>
<dbReference type="InterPro" id="IPR036259">
    <property type="entry name" value="MFS_trans_sf"/>
</dbReference>
<keyword evidence="9" id="KW-1185">Reference proteome</keyword>
<comment type="caution">
    <text evidence="8">The sequence shown here is derived from an EMBL/GenBank/DDBJ whole genome shotgun (WGS) entry which is preliminary data.</text>
</comment>
<evidence type="ECO:0000256" key="2">
    <source>
        <dbReference type="ARBA" id="ARBA00022475"/>
    </source>
</evidence>
<gene>
    <name evidence="8" type="ORF">JIG36_12805</name>
</gene>
<evidence type="ECO:0000313" key="9">
    <source>
        <dbReference type="Proteomes" id="UP000632138"/>
    </source>
</evidence>
<feature type="transmembrane region" description="Helical" evidence="6">
    <location>
        <begin position="354"/>
        <end position="376"/>
    </location>
</feature>
<keyword evidence="2" id="KW-1003">Cell membrane</keyword>
<feature type="transmembrane region" description="Helical" evidence="6">
    <location>
        <begin position="109"/>
        <end position="134"/>
    </location>
</feature>
<evidence type="ECO:0000256" key="1">
    <source>
        <dbReference type="ARBA" id="ARBA00004651"/>
    </source>
</evidence>
<evidence type="ECO:0000256" key="6">
    <source>
        <dbReference type="SAM" id="Phobius"/>
    </source>
</evidence>
<dbReference type="RefSeq" id="WP_203376330.1">
    <property type="nucleotide sequence ID" value="NZ_JAENHP010000003.1"/>
</dbReference>
<organism evidence="8 9">
    <name type="scientific">Paractinoplanes ovalisporus</name>
    <dbReference type="NCBI Taxonomy" id="2810368"/>
    <lineage>
        <taxon>Bacteria</taxon>
        <taxon>Bacillati</taxon>
        <taxon>Actinomycetota</taxon>
        <taxon>Actinomycetes</taxon>
        <taxon>Micromonosporales</taxon>
        <taxon>Micromonosporaceae</taxon>
        <taxon>Paractinoplanes</taxon>
    </lineage>
</organism>
<dbReference type="PROSITE" id="PS50850">
    <property type="entry name" value="MFS"/>
    <property type="match status" value="1"/>
</dbReference>
<keyword evidence="4 6" id="KW-1133">Transmembrane helix</keyword>
<evidence type="ECO:0000256" key="4">
    <source>
        <dbReference type="ARBA" id="ARBA00022989"/>
    </source>
</evidence>
<proteinExistence type="predicted"/>
<evidence type="ECO:0000259" key="7">
    <source>
        <dbReference type="PROSITE" id="PS50850"/>
    </source>
</evidence>
<comment type="subcellular location">
    <subcellularLocation>
        <location evidence="1">Cell membrane</location>
        <topology evidence="1">Multi-pass membrane protein</topology>
    </subcellularLocation>
</comment>
<protein>
    <submittedName>
        <fullName evidence="8">MFS transporter</fullName>
    </submittedName>
</protein>
<feature type="transmembrane region" description="Helical" evidence="6">
    <location>
        <begin position="46"/>
        <end position="67"/>
    </location>
</feature>
<dbReference type="Pfam" id="PF07690">
    <property type="entry name" value="MFS_1"/>
    <property type="match status" value="1"/>
</dbReference>
<dbReference type="InterPro" id="IPR020846">
    <property type="entry name" value="MFS_dom"/>
</dbReference>
<feature type="domain" description="Major facilitator superfamily (MFS) profile" evidence="7">
    <location>
        <begin position="1"/>
        <end position="406"/>
    </location>
</feature>
<sequence>MTAAPEVLREPGFRRLWLANAFRDSAGQVSSFALPVTAVTLLHASAFQMSLIVVFSRVGFVLIGLPAGVWIDRWVKRDVLMWADIAYFVSLATIPIAYVAGVLTVPQLIAVALVMSVANVFFSIAHTSILPLILPKRRVADARARLQTSESAIQASSPGVAGVLTTVVAAPLLYAASTIFHLVSAVLIRSVDAHEKPKSRDEIEGRDFRREVREGVAVTFRQPLLRLLVGQVAFHNFGIGLMASVVAVFILRTLGISPWLFGVLSTVGAVAGLVASVACPPLRRRLGEVRMTLIFSGFAPFAVLCIPLAGVHHGLAVAFIAVAEVVLSFAGVGRSVAAAGLRARVTPNRYLSRVSAASGVITQGATPLGALLGGLLATSVGVTNVLWLSVAVIAVPLVLMLRSPIRSHRRLPPEWEVED</sequence>
<evidence type="ECO:0000256" key="5">
    <source>
        <dbReference type="ARBA" id="ARBA00023136"/>
    </source>
</evidence>
<dbReference type="Proteomes" id="UP000632138">
    <property type="component" value="Unassembled WGS sequence"/>
</dbReference>
<feature type="transmembrane region" description="Helical" evidence="6">
    <location>
        <begin position="315"/>
        <end position="333"/>
    </location>
</feature>
<dbReference type="SUPFAM" id="SSF103473">
    <property type="entry name" value="MFS general substrate transporter"/>
    <property type="match status" value="1"/>
</dbReference>
<keyword evidence="5 6" id="KW-0472">Membrane</keyword>
<feature type="transmembrane region" description="Helical" evidence="6">
    <location>
        <begin position="227"/>
        <end position="250"/>
    </location>
</feature>
<name>A0ABS2A9C7_9ACTN</name>
<reference evidence="8 9" key="1">
    <citation type="submission" date="2021-01" db="EMBL/GenBank/DDBJ databases">
        <title>Actinoplanes sp. nov. LDG1-06 isolated from lichen.</title>
        <authorList>
            <person name="Saeng-In P."/>
            <person name="Phongsopitanun W."/>
            <person name="Kanchanasin P."/>
            <person name="Yuki M."/>
            <person name="Kudo T."/>
            <person name="Ohkuma M."/>
            <person name="Tanasupawat S."/>
        </authorList>
    </citation>
    <scope>NUCLEOTIDE SEQUENCE [LARGE SCALE GENOMIC DNA]</scope>
    <source>
        <strain evidence="8 9">LDG1-06</strain>
    </source>
</reference>
<dbReference type="InterPro" id="IPR011701">
    <property type="entry name" value="MFS"/>
</dbReference>
<feature type="transmembrane region" description="Helical" evidence="6">
    <location>
        <begin position="256"/>
        <end position="279"/>
    </location>
</feature>
<dbReference type="CDD" id="cd06173">
    <property type="entry name" value="MFS_MefA_like"/>
    <property type="match status" value="1"/>
</dbReference>
<keyword evidence="3 6" id="KW-0812">Transmembrane</keyword>
<dbReference type="EMBL" id="JAENHP010000003">
    <property type="protein sequence ID" value="MBM2616438.1"/>
    <property type="molecule type" value="Genomic_DNA"/>
</dbReference>
<feature type="transmembrane region" description="Helical" evidence="6">
    <location>
        <begin position="291"/>
        <end position="309"/>
    </location>
</feature>